<dbReference type="InterPro" id="IPR011066">
    <property type="entry name" value="MscS_channel_C_sf"/>
</dbReference>
<dbReference type="SUPFAM" id="SSF50182">
    <property type="entry name" value="Sm-like ribonucleoproteins"/>
    <property type="match status" value="1"/>
</dbReference>
<feature type="domain" description="Mechanosensitive ion channel MscS" evidence="9">
    <location>
        <begin position="459"/>
        <end position="529"/>
    </location>
</feature>
<dbReference type="eggNOG" id="ENOG502S0B8">
    <property type="taxonomic scope" value="Eukaryota"/>
</dbReference>
<feature type="compositionally biased region" description="Polar residues" evidence="7">
    <location>
        <begin position="131"/>
        <end position="144"/>
    </location>
</feature>
<comment type="subcellular location">
    <subcellularLocation>
        <location evidence="1">Cell membrane</location>
        <topology evidence="1">Multi-pass membrane protein</topology>
    </subcellularLocation>
</comment>
<evidence type="ECO:0000259" key="9">
    <source>
        <dbReference type="Pfam" id="PF00924"/>
    </source>
</evidence>
<sequence length="851" mass="93548">MEEPTVRQGRVRQQTSRCGFTLVALGAPTRKTTFIEEKPSSAWALPVRFGSFDARWRCVSGRKRLRVSAVNARRSVLSLSFVALPAWDAAFVEAVFLHANAGSVRSYEEEYVARERIRSLEKADKALSGNPAEQSASGSATLPNLNLEEARSAPRRPIRLRIPRWGMPRRSSLPVEPEQSTPGQLKATQQLREGTDPIRDQRSSWQDRGSILADKQMVPPDLLPDADPEGANSDGSGSGVHELPDSLSPESTFEHPMRLHERIRALTAPVMGWLWYMLFSRNWSAFLSRLSLVVALLILLRYGVNRSLRWLYKRFQSVDPKGTTLPFEDSVFESMQRPLEIFAVTLLGTYMAEAVSRPLAATGIIKYLHPLRELGIIIATTMFVLRWVNKIRLRFLRAPESQRRGIDQAQVDAVSRIVSVATVVVALLISLDTFGVNIQAVLAFGGIGGVAIGFAGREVISNFFSGFMIYLTRPFTVGEWIRSINEDDPIDGFVEDIGWYLTRVRTWEKRPLYIPNSKFSTLIIENPSRMTNRRIKKTLHLRIEDMHVVKTVVDEIRTMLMSHPDLDPKQHRMVYVEGFTEFSCNIWLSCYTKQVFLESYMKTQQDIMLKIHEILRKHGARLATTLVRDLRDGTNPDIYGAGARLRPMDMEQEYRAGAAPVEYHLNRTGAPVPELGRDRPAPPMEATGPSTWGEAATKNVSPGSTTTAGYTSGSGTSESGSESSVDRASSKKLRDIGQGGNGSHGYVREPKSPAGALGGVAAPSTGGGGNTATGGSNGSGNGAGGVTAKRSEASTPPGGEARPRSVTTTQQGMIIRGDTSTSAAYGNTNEEETARAGRRSEDVSDKPSKGS</sequence>
<evidence type="ECO:0000256" key="3">
    <source>
        <dbReference type="ARBA" id="ARBA00022475"/>
    </source>
</evidence>
<evidence type="ECO:0000256" key="6">
    <source>
        <dbReference type="ARBA" id="ARBA00023136"/>
    </source>
</evidence>
<keyword evidence="6 8" id="KW-0472">Membrane</keyword>
<feature type="domain" description="Mechanosensitive ion channel transmembrane helices 2/3" evidence="11">
    <location>
        <begin position="417"/>
        <end position="456"/>
    </location>
</feature>
<evidence type="ECO:0000256" key="7">
    <source>
        <dbReference type="SAM" id="MobiDB-lite"/>
    </source>
</evidence>
<reference evidence="12 13" key="2">
    <citation type="journal article" date="2007" name="BMC Biol.">
        <title>A 100%-complete sequence reveals unusually simple genomic features in the hot-spring red alga Cyanidioschyzon merolae.</title>
        <authorList>
            <person name="Nozaki H."/>
            <person name="Takano H."/>
            <person name="Misumi O."/>
            <person name="Terasawa K."/>
            <person name="Matsuzaki M."/>
            <person name="Maruyama S."/>
            <person name="Nishida K."/>
            <person name="Yagisawa F."/>
            <person name="Yoshida Y."/>
            <person name="Fujiwara T."/>
            <person name="Takio S."/>
            <person name="Tamura K."/>
            <person name="Chung S.J."/>
            <person name="Nakamura S."/>
            <person name="Kuroiwa H."/>
            <person name="Tanaka K."/>
            <person name="Sato N."/>
            <person name="Kuroiwa T."/>
        </authorList>
    </citation>
    <scope>NUCLEOTIDE SEQUENCE [LARGE SCALE GENOMIC DNA]</scope>
    <source>
        <strain evidence="12 13">10D</strain>
    </source>
</reference>
<dbReference type="Gene3D" id="2.30.30.60">
    <property type="match status" value="1"/>
</dbReference>
<dbReference type="GO" id="GO:0055085">
    <property type="term" value="P:transmembrane transport"/>
    <property type="evidence" value="ECO:0007669"/>
    <property type="project" value="InterPro"/>
</dbReference>
<dbReference type="Pfam" id="PF00924">
    <property type="entry name" value="MS_channel_2nd"/>
    <property type="match status" value="1"/>
</dbReference>
<dbReference type="Proteomes" id="UP000007014">
    <property type="component" value="Chromosome 16"/>
</dbReference>
<dbReference type="InterPro" id="IPR010920">
    <property type="entry name" value="LSM_dom_sf"/>
</dbReference>
<feature type="compositionally biased region" description="Basic and acidic residues" evidence="7">
    <location>
        <begin position="724"/>
        <end position="735"/>
    </location>
</feature>
<evidence type="ECO:0000313" key="12">
    <source>
        <dbReference type="EMBL" id="BAM81869.1"/>
    </source>
</evidence>
<dbReference type="OrthoDB" id="431980at2759"/>
<dbReference type="AlphaFoldDB" id="M1VA20"/>
<dbReference type="Gramene" id="CMP261CT">
    <property type="protein sequence ID" value="CMP261CT"/>
    <property type="gene ID" value="CMP261C"/>
</dbReference>
<evidence type="ECO:0000256" key="2">
    <source>
        <dbReference type="ARBA" id="ARBA00008017"/>
    </source>
</evidence>
<feature type="transmembrane region" description="Helical" evidence="8">
    <location>
        <begin position="436"/>
        <end position="455"/>
    </location>
</feature>
<feature type="domain" description="Mechanosensitive ion channel MscS C-terminal" evidence="10">
    <location>
        <begin position="550"/>
        <end position="621"/>
    </location>
</feature>
<dbReference type="InterPro" id="IPR023408">
    <property type="entry name" value="MscS_beta-dom_sf"/>
</dbReference>
<evidence type="ECO:0000313" key="13">
    <source>
        <dbReference type="Proteomes" id="UP000007014"/>
    </source>
</evidence>
<comment type="similarity">
    <text evidence="2">Belongs to the MscS (TC 1.A.23) family.</text>
</comment>
<feature type="region of interest" description="Disordered" evidence="7">
    <location>
        <begin position="218"/>
        <end position="252"/>
    </location>
</feature>
<dbReference type="KEGG" id="cme:CYME_CMP261C"/>
<keyword evidence="5 8" id="KW-1133">Transmembrane helix</keyword>
<dbReference type="Pfam" id="PF21088">
    <property type="entry name" value="MS_channel_1st"/>
    <property type="match status" value="1"/>
</dbReference>
<dbReference type="RefSeq" id="XP_005537905.1">
    <property type="nucleotide sequence ID" value="XM_005537848.1"/>
</dbReference>
<proteinExistence type="inferred from homology"/>
<evidence type="ECO:0000259" key="11">
    <source>
        <dbReference type="Pfam" id="PF21088"/>
    </source>
</evidence>
<dbReference type="InterPro" id="IPR011014">
    <property type="entry name" value="MscS_channel_TM-2"/>
</dbReference>
<dbReference type="PANTHER" id="PTHR43634:SF2">
    <property type="entry name" value="LOW CONDUCTANCE MECHANOSENSITIVE CHANNEL YNAI"/>
    <property type="match status" value="1"/>
</dbReference>
<dbReference type="Pfam" id="PF21082">
    <property type="entry name" value="MS_channel_3rd"/>
    <property type="match status" value="1"/>
</dbReference>
<dbReference type="Gene3D" id="1.10.287.1260">
    <property type="match status" value="1"/>
</dbReference>
<dbReference type="OMA" id="MYSESET"/>
<reference evidence="12 13" key="1">
    <citation type="journal article" date="2004" name="Nature">
        <title>Genome sequence of the ultrasmall unicellular red alga Cyanidioschyzon merolae 10D.</title>
        <authorList>
            <person name="Matsuzaki M."/>
            <person name="Misumi O."/>
            <person name="Shin-i T."/>
            <person name="Maruyama S."/>
            <person name="Takahara M."/>
            <person name="Miyagishima S."/>
            <person name="Mori T."/>
            <person name="Nishida K."/>
            <person name="Yagisawa F."/>
            <person name="Nishida K."/>
            <person name="Yoshida Y."/>
            <person name="Nishimura Y."/>
            <person name="Nakao S."/>
            <person name="Kobayashi T."/>
            <person name="Momoyama Y."/>
            <person name="Higashiyama T."/>
            <person name="Minoda A."/>
            <person name="Sano M."/>
            <person name="Nomoto H."/>
            <person name="Oishi K."/>
            <person name="Hayashi H."/>
            <person name="Ohta F."/>
            <person name="Nishizaka S."/>
            <person name="Haga S."/>
            <person name="Miura S."/>
            <person name="Morishita T."/>
            <person name="Kabeya Y."/>
            <person name="Terasawa K."/>
            <person name="Suzuki Y."/>
            <person name="Ishii Y."/>
            <person name="Asakawa S."/>
            <person name="Takano H."/>
            <person name="Ohta N."/>
            <person name="Kuroiwa H."/>
            <person name="Tanaka K."/>
            <person name="Shimizu N."/>
            <person name="Sugano S."/>
            <person name="Sato N."/>
            <person name="Nozaki H."/>
            <person name="Ogasawara N."/>
            <person name="Kohara Y."/>
            <person name="Kuroiwa T."/>
        </authorList>
    </citation>
    <scope>NUCLEOTIDE SEQUENCE [LARGE SCALE GENOMIC DNA]</scope>
    <source>
        <strain evidence="12 13">10D</strain>
    </source>
</reference>
<dbReference type="HOGENOM" id="CLU_335371_0_0_1"/>
<feature type="transmembrane region" description="Helical" evidence="8">
    <location>
        <begin position="285"/>
        <end position="304"/>
    </location>
</feature>
<dbReference type="InterPro" id="IPR045042">
    <property type="entry name" value="YnaI-like"/>
</dbReference>
<name>M1VA20_CYAM1</name>
<feature type="region of interest" description="Disordered" evidence="7">
    <location>
        <begin position="659"/>
        <end position="851"/>
    </location>
</feature>
<evidence type="ECO:0000259" key="10">
    <source>
        <dbReference type="Pfam" id="PF21082"/>
    </source>
</evidence>
<feature type="compositionally biased region" description="Basic and acidic residues" evidence="7">
    <location>
        <begin position="832"/>
        <end position="851"/>
    </location>
</feature>
<dbReference type="GeneID" id="16996105"/>
<dbReference type="Gene3D" id="3.30.70.100">
    <property type="match status" value="1"/>
</dbReference>
<keyword evidence="4 8" id="KW-0812">Transmembrane</keyword>
<evidence type="ECO:0000256" key="1">
    <source>
        <dbReference type="ARBA" id="ARBA00004651"/>
    </source>
</evidence>
<keyword evidence="13" id="KW-1185">Reference proteome</keyword>
<keyword evidence="3" id="KW-1003">Cell membrane</keyword>
<accession>M1VA20</accession>
<dbReference type="PANTHER" id="PTHR43634">
    <property type="entry name" value="OW CONDUCTANCE MECHANOSENSITIVE CHANNEL"/>
    <property type="match status" value="1"/>
</dbReference>
<dbReference type="InterPro" id="IPR049142">
    <property type="entry name" value="MS_channel_1st"/>
</dbReference>
<evidence type="ECO:0000256" key="4">
    <source>
        <dbReference type="ARBA" id="ARBA00022692"/>
    </source>
</evidence>
<dbReference type="SMR" id="M1VA20"/>
<feature type="compositionally biased region" description="Gly residues" evidence="7">
    <location>
        <begin position="765"/>
        <end position="785"/>
    </location>
</feature>
<feature type="compositionally biased region" description="Polar residues" evidence="7">
    <location>
        <begin position="178"/>
        <end position="192"/>
    </location>
</feature>
<organism evidence="12 13">
    <name type="scientific">Cyanidioschyzon merolae (strain NIES-3377 / 10D)</name>
    <name type="common">Unicellular red alga</name>
    <dbReference type="NCBI Taxonomy" id="280699"/>
    <lineage>
        <taxon>Eukaryota</taxon>
        <taxon>Rhodophyta</taxon>
        <taxon>Bangiophyceae</taxon>
        <taxon>Cyanidiales</taxon>
        <taxon>Cyanidiaceae</taxon>
        <taxon>Cyanidioschyzon</taxon>
    </lineage>
</organism>
<evidence type="ECO:0000256" key="8">
    <source>
        <dbReference type="SAM" id="Phobius"/>
    </source>
</evidence>
<dbReference type="InterPro" id="IPR006685">
    <property type="entry name" value="MscS_channel_2nd"/>
</dbReference>
<feature type="compositionally biased region" description="Basic and acidic residues" evidence="7">
    <location>
        <begin position="193"/>
        <end position="202"/>
    </location>
</feature>
<protein>
    <submittedName>
        <fullName evidence="12">Similar to small conductance mechanosensitive ion channel</fullName>
    </submittedName>
</protein>
<dbReference type="SUPFAM" id="SSF82861">
    <property type="entry name" value="Mechanosensitive channel protein MscS (YggB), transmembrane region"/>
    <property type="match status" value="1"/>
</dbReference>
<dbReference type="GO" id="GO:0005886">
    <property type="term" value="C:plasma membrane"/>
    <property type="evidence" value="ECO:0007669"/>
    <property type="project" value="UniProtKB-SubCell"/>
</dbReference>
<dbReference type="InterPro" id="IPR049278">
    <property type="entry name" value="MS_channel_C"/>
</dbReference>
<feature type="region of interest" description="Disordered" evidence="7">
    <location>
        <begin position="168"/>
        <end position="204"/>
    </location>
</feature>
<feature type="region of interest" description="Disordered" evidence="7">
    <location>
        <begin position="125"/>
        <end position="150"/>
    </location>
</feature>
<gene>
    <name evidence="12" type="ORF">CYME_CMP261C</name>
</gene>
<dbReference type="EMBL" id="AP006498">
    <property type="protein sequence ID" value="BAM81869.1"/>
    <property type="molecule type" value="Genomic_DNA"/>
</dbReference>
<feature type="compositionally biased region" description="Low complexity" evidence="7">
    <location>
        <begin position="701"/>
        <end position="723"/>
    </location>
</feature>
<evidence type="ECO:0000256" key="5">
    <source>
        <dbReference type="ARBA" id="ARBA00022989"/>
    </source>
</evidence>
<feature type="compositionally biased region" description="Polar residues" evidence="7">
    <location>
        <begin position="805"/>
        <end position="828"/>
    </location>
</feature>
<dbReference type="SUPFAM" id="SSF82689">
    <property type="entry name" value="Mechanosensitive channel protein MscS (YggB), C-terminal domain"/>
    <property type="match status" value="1"/>
</dbReference>